<dbReference type="EMBL" id="JALLAZ020000947">
    <property type="protein sequence ID" value="KAL3783949.1"/>
    <property type="molecule type" value="Genomic_DNA"/>
</dbReference>
<feature type="compositionally biased region" description="Polar residues" evidence="1">
    <location>
        <begin position="146"/>
        <end position="159"/>
    </location>
</feature>
<comment type="caution">
    <text evidence="2">The sequence shown here is derived from an EMBL/GenBank/DDBJ whole genome shotgun (WGS) entry which is preliminary data.</text>
</comment>
<reference evidence="2 3" key="1">
    <citation type="submission" date="2024-10" db="EMBL/GenBank/DDBJ databases">
        <title>Updated reference genomes for cyclostephanoid diatoms.</title>
        <authorList>
            <person name="Roberts W.R."/>
            <person name="Alverson A.J."/>
        </authorList>
    </citation>
    <scope>NUCLEOTIDE SEQUENCE [LARGE SCALE GENOMIC DNA]</scope>
    <source>
        <strain evidence="2 3">AJA276-08</strain>
    </source>
</reference>
<name>A0ABD3P7Z6_9STRA</name>
<proteinExistence type="predicted"/>
<dbReference type="Proteomes" id="UP001530315">
    <property type="component" value="Unassembled WGS sequence"/>
</dbReference>
<evidence type="ECO:0008006" key="4">
    <source>
        <dbReference type="Google" id="ProtNLM"/>
    </source>
</evidence>
<dbReference type="AlphaFoldDB" id="A0ABD3P7Z6"/>
<feature type="region of interest" description="Disordered" evidence="1">
    <location>
        <begin position="143"/>
        <end position="206"/>
    </location>
</feature>
<evidence type="ECO:0000313" key="2">
    <source>
        <dbReference type="EMBL" id="KAL3783949.1"/>
    </source>
</evidence>
<organism evidence="2 3">
    <name type="scientific">Stephanodiscus triporus</name>
    <dbReference type="NCBI Taxonomy" id="2934178"/>
    <lineage>
        <taxon>Eukaryota</taxon>
        <taxon>Sar</taxon>
        <taxon>Stramenopiles</taxon>
        <taxon>Ochrophyta</taxon>
        <taxon>Bacillariophyta</taxon>
        <taxon>Coscinodiscophyceae</taxon>
        <taxon>Thalassiosirophycidae</taxon>
        <taxon>Stephanodiscales</taxon>
        <taxon>Stephanodiscaceae</taxon>
        <taxon>Stephanodiscus</taxon>
    </lineage>
</organism>
<evidence type="ECO:0000313" key="3">
    <source>
        <dbReference type="Proteomes" id="UP001530315"/>
    </source>
</evidence>
<sequence length="206" mass="22289">MVHPSVLSPIVVPVLHESIRPSEMRYLEDVSDAMVHLKLMDASLNGGDNGSSASANDASNSNNAATVVSFGMMDLVRRGGGGVVGGIRGGKLMHHCVPLRIMRSSASSIGRGDHMDVRGSYYWIFDNHSDFDATEDFGDKARPKQALTNQSSGRSTKSMNAEAGDQRKQGSSNVTASSGPRIYYEDNDPEFDDYDEEEGLDDDLDL</sequence>
<gene>
    <name evidence="2" type="ORF">ACHAW5_010463</name>
</gene>
<keyword evidence="3" id="KW-1185">Reference proteome</keyword>
<accession>A0ABD3P7Z6</accession>
<protein>
    <recommendedName>
        <fullName evidence="4">Elongator complex protein 5</fullName>
    </recommendedName>
</protein>
<feature type="compositionally biased region" description="Acidic residues" evidence="1">
    <location>
        <begin position="185"/>
        <end position="206"/>
    </location>
</feature>
<feature type="compositionally biased region" description="Polar residues" evidence="1">
    <location>
        <begin position="169"/>
        <end position="178"/>
    </location>
</feature>
<evidence type="ECO:0000256" key="1">
    <source>
        <dbReference type="SAM" id="MobiDB-lite"/>
    </source>
</evidence>